<dbReference type="PANTHER" id="PTHR10366">
    <property type="entry name" value="NAD DEPENDENT EPIMERASE/DEHYDRATASE"/>
    <property type="match status" value="1"/>
</dbReference>
<dbReference type="Proteomes" id="UP000825935">
    <property type="component" value="Chromosome 33"/>
</dbReference>
<dbReference type="FunFam" id="3.40.50.720:FF:000219">
    <property type="entry name" value="Cinnamoyl-CoA reductase 1"/>
    <property type="match status" value="1"/>
</dbReference>
<dbReference type="AlphaFoldDB" id="A0A8T2QPN3"/>
<dbReference type="InterPro" id="IPR050425">
    <property type="entry name" value="NAD(P)_dehydrat-like"/>
</dbReference>
<dbReference type="GO" id="GO:0016616">
    <property type="term" value="F:oxidoreductase activity, acting on the CH-OH group of donors, NAD or NADP as acceptor"/>
    <property type="evidence" value="ECO:0007669"/>
    <property type="project" value="TreeGrafter"/>
</dbReference>
<evidence type="ECO:0000259" key="2">
    <source>
        <dbReference type="Pfam" id="PF01370"/>
    </source>
</evidence>
<proteinExistence type="predicted"/>
<organism evidence="3 4">
    <name type="scientific">Ceratopteris richardii</name>
    <name type="common">Triangle waterfern</name>
    <dbReference type="NCBI Taxonomy" id="49495"/>
    <lineage>
        <taxon>Eukaryota</taxon>
        <taxon>Viridiplantae</taxon>
        <taxon>Streptophyta</taxon>
        <taxon>Embryophyta</taxon>
        <taxon>Tracheophyta</taxon>
        <taxon>Polypodiopsida</taxon>
        <taxon>Polypodiidae</taxon>
        <taxon>Polypodiales</taxon>
        <taxon>Pteridineae</taxon>
        <taxon>Pteridaceae</taxon>
        <taxon>Parkerioideae</taxon>
        <taxon>Ceratopteris</taxon>
    </lineage>
</organism>
<dbReference type="PANTHER" id="PTHR10366:SF404">
    <property type="entry name" value="CINNAMOYL-COA REDUCTASE 1"/>
    <property type="match status" value="1"/>
</dbReference>
<comment type="caution">
    <text evidence="3">The sequence shown here is derived from an EMBL/GenBank/DDBJ whole genome shotgun (WGS) entry which is preliminary data.</text>
</comment>
<feature type="domain" description="NAD-dependent epimerase/dehydratase" evidence="2">
    <location>
        <begin position="34"/>
        <end position="265"/>
    </location>
</feature>
<evidence type="ECO:0000313" key="4">
    <source>
        <dbReference type="Proteomes" id="UP000825935"/>
    </source>
</evidence>
<dbReference type="InterPro" id="IPR036291">
    <property type="entry name" value="NAD(P)-bd_dom_sf"/>
</dbReference>
<dbReference type="InterPro" id="IPR001509">
    <property type="entry name" value="Epimerase_deHydtase"/>
</dbReference>
<dbReference type="OrthoDB" id="2735536at2759"/>
<dbReference type="OMA" id="YYTQMPA"/>
<evidence type="ECO:0000313" key="3">
    <source>
        <dbReference type="EMBL" id="KAH7285939.1"/>
    </source>
</evidence>
<dbReference type="EMBL" id="CM035438">
    <property type="protein sequence ID" value="KAH7285939.1"/>
    <property type="molecule type" value="Genomic_DNA"/>
</dbReference>
<dbReference type="SUPFAM" id="SSF51735">
    <property type="entry name" value="NAD(P)-binding Rossmann-fold domains"/>
    <property type="match status" value="1"/>
</dbReference>
<dbReference type="Pfam" id="PF01370">
    <property type="entry name" value="Epimerase"/>
    <property type="match status" value="1"/>
</dbReference>
<accession>A0A8T2QPN3</accession>
<keyword evidence="1" id="KW-0560">Oxidoreductase</keyword>
<reference evidence="3" key="1">
    <citation type="submission" date="2021-08" db="EMBL/GenBank/DDBJ databases">
        <title>WGS assembly of Ceratopteris richardii.</title>
        <authorList>
            <person name="Marchant D.B."/>
            <person name="Chen G."/>
            <person name="Jenkins J."/>
            <person name="Shu S."/>
            <person name="Leebens-Mack J."/>
            <person name="Grimwood J."/>
            <person name="Schmutz J."/>
            <person name="Soltis P."/>
            <person name="Soltis D."/>
            <person name="Chen Z.-H."/>
        </authorList>
    </citation>
    <scope>NUCLEOTIDE SEQUENCE</scope>
    <source>
        <strain evidence="3">Whitten #5841</strain>
        <tissue evidence="3">Leaf</tissue>
    </source>
</reference>
<name>A0A8T2QPN3_CERRI</name>
<dbReference type="CDD" id="cd08958">
    <property type="entry name" value="FR_SDR_e"/>
    <property type="match status" value="1"/>
</dbReference>
<protein>
    <recommendedName>
        <fullName evidence="2">NAD-dependent epimerase/dehydratase domain-containing protein</fullName>
    </recommendedName>
</protein>
<evidence type="ECO:0000256" key="1">
    <source>
        <dbReference type="ARBA" id="ARBA00023002"/>
    </source>
</evidence>
<sequence length="344" mass="37790">MEQQLVENCNGPVEVCKESGHEGAQGMTNSITRVCVTGAGGFIASWIVKDLLEKGYVVRGTVRNPDDPKNSHLRQFDGADTRLQLLKADLTDFDSIQSAVSGCDGVFHLASPVTDDPVQMVDPSIQGTLNVLNAALLAGVRRVVMTSSIGAVAMDPHRDPDVVVDESCWSNLDYCKETKNWYCYGKAVAEQAAWDFAKEKNLDLVVLVPSLVLGPLLQPAMNASTFHVLKYVSGSAKTYANLVQAYVDVRDVAKACILLYETASASGRYLCAESVAHRGEVCDILAELYPQYPIPRKCSDAKQPKLEPYRLSNKRLRDMGFEFISLRKSLQDTVINLQERNAIL</sequence>
<gene>
    <name evidence="3" type="ORF">KP509_33G051900</name>
</gene>
<dbReference type="Gene3D" id="3.40.50.720">
    <property type="entry name" value="NAD(P)-binding Rossmann-like Domain"/>
    <property type="match status" value="1"/>
</dbReference>
<keyword evidence="4" id="KW-1185">Reference proteome</keyword>